<dbReference type="GO" id="GO:0019284">
    <property type="term" value="P:L-methionine salvage from S-adenosylmethionine"/>
    <property type="evidence" value="ECO:0007669"/>
    <property type="project" value="TreeGrafter"/>
</dbReference>
<evidence type="ECO:0000313" key="2">
    <source>
        <dbReference type="EMBL" id="RSZ64666.1"/>
    </source>
</evidence>
<sequence length="197" mass="20613">MTAPLFVAAVPGEAAHLPEGSDVLITGVGTLPAAINLTLELSARRAAGKLPSRIINIGTAGALRDDHENGVYEIDRVHKHDFMSAEVPGVTGVALPIAFEPEISGRFPTAQLATGDTFVEDSVTRDRLAQDAGLVDMEGYAVCAVAHSFNVPVTLLKQISDRADEETAPGWADAVDPGAVQLAKAVRLLEEAVVTPV</sequence>
<dbReference type="Gene3D" id="3.40.50.1580">
    <property type="entry name" value="Nucleoside phosphorylase domain"/>
    <property type="match status" value="1"/>
</dbReference>
<dbReference type="GO" id="GO:0008930">
    <property type="term" value="F:methylthioadenosine nucleosidase activity"/>
    <property type="evidence" value="ECO:0007669"/>
    <property type="project" value="TreeGrafter"/>
</dbReference>
<dbReference type="NCBIfam" id="NF004168">
    <property type="entry name" value="PRK05634.1"/>
    <property type="match status" value="1"/>
</dbReference>
<dbReference type="AlphaFoldDB" id="A0A3R9ZEP9"/>
<protein>
    <submittedName>
        <fullName evidence="2">Nucleosidase</fullName>
    </submittedName>
</protein>
<dbReference type="OrthoDB" id="3852236at2"/>
<evidence type="ECO:0000313" key="3">
    <source>
        <dbReference type="Proteomes" id="UP000274907"/>
    </source>
</evidence>
<comment type="caution">
    <text evidence="2">The sequence shown here is derived from an EMBL/GenBank/DDBJ whole genome shotgun (WGS) entry which is preliminary data.</text>
</comment>
<dbReference type="GO" id="GO:0008782">
    <property type="term" value="F:adenosylhomocysteine nucleosidase activity"/>
    <property type="evidence" value="ECO:0007669"/>
    <property type="project" value="TreeGrafter"/>
</dbReference>
<dbReference type="SUPFAM" id="SSF53167">
    <property type="entry name" value="Purine and uridine phosphorylases"/>
    <property type="match status" value="1"/>
</dbReference>
<dbReference type="EMBL" id="RXHJ01000004">
    <property type="protein sequence ID" value="RSZ64666.1"/>
    <property type="molecule type" value="Genomic_DNA"/>
</dbReference>
<dbReference type="InterPro" id="IPR000845">
    <property type="entry name" value="Nucleoside_phosphorylase_d"/>
</dbReference>
<accession>A0A3R9ZEP9</accession>
<organism evidence="2 3">
    <name type="scientific">Corynebacterium hylobatis</name>
    <dbReference type="NCBI Taxonomy" id="1859290"/>
    <lineage>
        <taxon>Bacteria</taxon>
        <taxon>Bacillati</taxon>
        <taxon>Actinomycetota</taxon>
        <taxon>Actinomycetes</taxon>
        <taxon>Mycobacteriales</taxon>
        <taxon>Corynebacteriaceae</taxon>
        <taxon>Corynebacterium</taxon>
    </lineage>
</organism>
<dbReference type="Proteomes" id="UP000274907">
    <property type="component" value="Unassembled WGS sequence"/>
</dbReference>
<dbReference type="PANTHER" id="PTHR46832">
    <property type="entry name" value="5'-METHYLTHIOADENOSINE/S-ADENOSYLHOMOCYSTEINE NUCLEOSIDASE"/>
    <property type="match status" value="1"/>
</dbReference>
<dbReference type="Pfam" id="PF01048">
    <property type="entry name" value="PNP_UDP_1"/>
    <property type="match status" value="1"/>
</dbReference>
<feature type="domain" description="Nucleoside phosphorylase" evidence="1">
    <location>
        <begin position="26"/>
        <end position="171"/>
    </location>
</feature>
<evidence type="ECO:0000259" key="1">
    <source>
        <dbReference type="Pfam" id="PF01048"/>
    </source>
</evidence>
<proteinExistence type="predicted"/>
<gene>
    <name evidence="2" type="ORF">EAH68_03430</name>
</gene>
<name>A0A3R9ZEP9_9CORY</name>
<dbReference type="RefSeq" id="WP_126119932.1">
    <property type="nucleotide sequence ID" value="NZ_RXHJ01000004.1"/>
</dbReference>
<dbReference type="GO" id="GO:0009116">
    <property type="term" value="P:nucleoside metabolic process"/>
    <property type="evidence" value="ECO:0007669"/>
    <property type="project" value="InterPro"/>
</dbReference>
<keyword evidence="3" id="KW-1185">Reference proteome</keyword>
<dbReference type="GO" id="GO:0005829">
    <property type="term" value="C:cytosol"/>
    <property type="evidence" value="ECO:0007669"/>
    <property type="project" value="TreeGrafter"/>
</dbReference>
<dbReference type="InterPro" id="IPR035994">
    <property type="entry name" value="Nucleoside_phosphorylase_sf"/>
</dbReference>
<dbReference type="PANTHER" id="PTHR46832:SF1">
    <property type="entry name" value="5'-METHYLTHIOADENOSINE_S-ADENOSYLHOMOCYSTEINE NUCLEOSIDASE"/>
    <property type="match status" value="1"/>
</dbReference>
<reference evidence="2 3" key="1">
    <citation type="submission" date="2018-12" db="EMBL/GenBank/DDBJ databases">
        <title>YIM 101343 draft genome.</title>
        <authorList>
            <person name="Chen X."/>
        </authorList>
    </citation>
    <scope>NUCLEOTIDE SEQUENCE [LARGE SCALE GENOMIC DNA]</scope>
    <source>
        <strain evidence="2 3">YIM 101343</strain>
    </source>
</reference>